<reference evidence="1" key="1">
    <citation type="submission" date="2023-05" db="EMBL/GenBank/DDBJ databases">
        <authorList>
            <consortium name="ELIXIR-Norway"/>
        </authorList>
    </citation>
    <scope>NUCLEOTIDE SEQUENCE</scope>
</reference>
<feature type="non-terminal residue" evidence="1">
    <location>
        <position position="227"/>
    </location>
</feature>
<name>A0AC59Y1Z8_RANTA</name>
<proteinExistence type="predicted"/>
<organism evidence="1 2">
    <name type="scientific">Rangifer tarandus platyrhynchus</name>
    <name type="common">Svalbard reindeer</name>
    <dbReference type="NCBI Taxonomy" id="3082113"/>
    <lineage>
        <taxon>Eukaryota</taxon>
        <taxon>Metazoa</taxon>
        <taxon>Chordata</taxon>
        <taxon>Craniata</taxon>
        <taxon>Vertebrata</taxon>
        <taxon>Euteleostomi</taxon>
        <taxon>Mammalia</taxon>
        <taxon>Eutheria</taxon>
        <taxon>Laurasiatheria</taxon>
        <taxon>Artiodactyla</taxon>
        <taxon>Ruminantia</taxon>
        <taxon>Pecora</taxon>
        <taxon>Cervidae</taxon>
        <taxon>Odocoileinae</taxon>
        <taxon>Rangifer</taxon>
    </lineage>
</organism>
<reference evidence="1" key="2">
    <citation type="submission" date="2025-03" db="EMBL/GenBank/DDBJ databases">
        <authorList>
            <consortium name="ELIXIR-Norway"/>
            <consortium name="Elixir Norway"/>
        </authorList>
    </citation>
    <scope>NUCLEOTIDE SEQUENCE</scope>
</reference>
<dbReference type="EMBL" id="OX596085">
    <property type="protein sequence ID" value="CAM9310855.1"/>
    <property type="molecule type" value="Genomic_DNA"/>
</dbReference>
<accession>A0AC59Y1Z8</accession>
<sequence length="227" mass="24096">MDLWSRSSSAQPQPGAGSAARVLAAAAAAVAAAAALSSLAALRVRNWRSAEGRWGLPAQKGRVRGRRCPRKQAAEACDFANPGLGRCRSPTPSRTTRLPDLAAGCGAGGRPGPGSPGTSRLEVWRVSRGPIFSFRILREGVENQDGNWIGCRVAQNWNLPESDGAGSNCSVVQFLWDISSALSSLPLPLGRVSNIDRPKARAPSQVCSDGTKEERALPSFYFQLLFV</sequence>
<gene>
    <name evidence="1" type="ORF">MRATA1EN22A_LOCUS785</name>
</gene>
<evidence type="ECO:0000313" key="2">
    <source>
        <dbReference type="Proteomes" id="UP001162501"/>
    </source>
</evidence>
<dbReference type="Proteomes" id="UP001162501">
    <property type="component" value="Chromosome 1"/>
</dbReference>
<protein>
    <submittedName>
        <fullName evidence="1">Uncharacterized protein</fullName>
    </submittedName>
</protein>
<evidence type="ECO:0000313" key="1">
    <source>
        <dbReference type="EMBL" id="CAM9310855.1"/>
    </source>
</evidence>